<evidence type="ECO:0000313" key="1">
    <source>
        <dbReference type="EMBL" id="MBB5323097.1"/>
    </source>
</evidence>
<dbReference type="EMBL" id="JACHEP010000001">
    <property type="protein sequence ID" value="MBB5323097.1"/>
    <property type="molecule type" value="Genomic_DNA"/>
</dbReference>
<dbReference type="PANTHER" id="PTHR33639">
    <property type="entry name" value="THIOL-DISULFIDE OXIDOREDUCTASE DCC"/>
    <property type="match status" value="1"/>
</dbReference>
<name>A0A7W8MT65_9BACL</name>
<dbReference type="Proteomes" id="UP000520011">
    <property type="component" value="Unassembled WGS sequence"/>
</dbReference>
<dbReference type="AlphaFoldDB" id="A0A7W8MT65"/>
<reference evidence="1 2" key="1">
    <citation type="submission" date="2020-08" db="EMBL/GenBank/DDBJ databases">
        <title>Genomic Encyclopedia of Type Strains, Phase IV (KMG-IV): sequencing the most valuable type-strain genomes for metagenomic binning, comparative biology and taxonomic classification.</title>
        <authorList>
            <person name="Goeker M."/>
        </authorList>
    </citation>
    <scope>NUCLEOTIDE SEQUENCE [LARGE SCALE GENOMIC DNA]</scope>
    <source>
        <strain evidence="1 2">DSM 16325</strain>
    </source>
</reference>
<proteinExistence type="predicted"/>
<evidence type="ECO:0000313" key="2">
    <source>
        <dbReference type="Proteomes" id="UP000520011"/>
    </source>
</evidence>
<dbReference type="GO" id="GO:0015035">
    <property type="term" value="F:protein-disulfide reductase activity"/>
    <property type="evidence" value="ECO:0007669"/>
    <property type="project" value="InterPro"/>
</dbReference>
<sequence length="129" mass="15071">MKIILFDGVCNLCHASVQFIIQRDPQEVFRFASLQSNVGQTLAQKLSLPSVDSVILLEGNRYYTKSSAALRICRQLTGFWGILYIFMIVPKPFRDLIYDWIANHRYQWFGKRESCLIPTPHIRERFLDS</sequence>
<dbReference type="Pfam" id="PF04134">
    <property type="entry name" value="DCC1-like"/>
    <property type="match status" value="1"/>
</dbReference>
<keyword evidence="2" id="KW-1185">Reference proteome</keyword>
<organism evidence="1 2">
    <name type="scientific">Anoxybacteroides tepidamans</name>
    <dbReference type="NCBI Taxonomy" id="265948"/>
    <lineage>
        <taxon>Bacteria</taxon>
        <taxon>Bacillati</taxon>
        <taxon>Bacillota</taxon>
        <taxon>Bacilli</taxon>
        <taxon>Bacillales</taxon>
        <taxon>Anoxybacillaceae</taxon>
        <taxon>Anoxybacteroides</taxon>
    </lineage>
</organism>
<dbReference type="InterPro" id="IPR007263">
    <property type="entry name" value="DCC1-like"/>
</dbReference>
<comment type="caution">
    <text evidence="1">The sequence shown here is derived from an EMBL/GenBank/DDBJ whole genome shotgun (WGS) entry which is preliminary data.</text>
</comment>
<protein>
    <submittedName>
        <fullName evidence="1">Putative DCC family thiol-disulfide oxidoreductase YuxK</fullName>
    </submittedName>
</protein>
<accession>A0A7W8MT65</accession>
<dbReference type="PANTHER" id="PTHR33639:SF2">
    <property type="entry name" value="DUF393 DOMAIN-CONTAINING PROTEIN"/>
    <property type="match status" value="1"/>
</dbReference>
<dbReference type="InterPro" id="IPR052927">
    <property type="entry name" value="DCC_oxidoreductase"/>
</dbReference>
<gene>
    <name evidence="1" type="ORF">HNQ34_000174</name>
</gene>
<dbReference type="RefSeq" id="WP_183250881.1">
    <property type="nucleotide sequence ID" value="NZ_JACHEP010000001.1"/>
</dbReference>